<feature type="transmembrane region" description="Helical" evidence="2">
    <location>
        <begin position="82"/>
        <end position="104"/>
    </location>
</feature>
<reference evidence="3" key="1">
    <citation type="journal article" date="2020" name="mSystems">
        <title>Genome- and Community-Level Interaction Insights into Carbon Utilization and Element Cycling Functions of Hydrothermarchaeota in Hydrothermal Sediment.</title>
        <authorList>
            <person name="Zhou Z."/>
            <person name="Liu Y."/>
            <person name="Xu W."/>
            <person name="Pan J."/>
            <person name="Luo Z.H."/>
            <person name="Li M."/>
        </authorList>
    </citation>
    <scope>NUCLEOTIDE SEQUENCE [LARGE SCALE GENOMIC DNA]</scope>
    <source>
        <strain evidence="3">SpSt-339</strain>
    </source>
</reference>
<sequence length="514" mass="57310">MSRETPMAALTELFHWGSWTWRAAEVVDREIDEEFDFHIDCHIRELIDAGMTPEQAADEAQRLFGPRDRLHRQCRAAVYGRGVWLTAAAGLAMLLSLGVIGWLASQLNQAQRQMANLQLLLAAQKPDGQQNAAADKHDLIGEIRDAHQKPVANAKVLVIYKSWPNDRYRQQAFQQTSDKEGRFRFRQLYSTSTQTGFLVTVLAEGHTLQSRYVLNPPQVSAKPFQFQLQPAVDKTLVIQGPDGKPLADVPVWPGSRKPRGSEDDHLMYDHSGPDAGYRTDKAGRVRMTLFQPDDAVELRLSLNQMTEAIRFTVDRTPEQVIGIASQSGVQGSVVDSSGQPIAGATVLLIHKTWPGGRFQQRPYKTETDAQGRFRFANGNVTEDYEAMLVTVVKDGFSFQSSYVIKDEGKTEGPFDFRLSPAVPKTLVLRNAAGQPLANATVALSQRKDAQDREHLVYFISAPSVSFQTDAGGRVTLNHFAAGDQVELYRLNGDDADDIRLRVDDQPEQVVEVQR</sequence>
<accession>A0A7C2NXD7</accession>
<dbReference type="AlphaFoldDB" id="A0A7C2NXD7"/>
<dbReference type="Gene3D" id="2.60.40.1120">
    <property type="entry name" value="Carboxypeptidase-like, regulatory domain"/>
    <property type="match status" value="1"/>
</dbReference>
<organism evidence="3">
    <name type="scientific">Schlesneria paludicola</name>
    <dbReference type="NCBI Taxonomy" id="360056"/>
    <lineage>
        <taxon>Bacteria</taxon>
        <taxon>Pseudomonadati</taxon>
        <taxon>Planctomycetota</taxon>
        <taxon>Planctomycetia</taxon>
        <taxon>Planctomycetales</taxon>
        <taxon>Planctomycetaceae</taxon>
        <taxon>Schlesneria</taxon>
    </lineage>
</organism>
<keyword evidence="2" id="KW-1133">Transmembrane helix</keyword>
<name>A0A7C2NXD7_9PLAN</name>
<feature type="region of interest" description="Disordered" evidence="1">
    <location>
        <begin position="247"/>
        <end position="279"/>
    </location>
</feature>
<protein>
    <submittedName>
        <fullName evidence="3">Carboxypeptidase regulatory-like domain-containing protein</fullName>
    </submittedName>
</protein>
<evidence type="ECO:0000256" key="2">
    <source>
        <dbReference type="SAM" id="Phobius"/>
    </source>
</evidence>
<dbReference type="GO" id="GO:0004180">
    <property type="term" value="F:carboxypeptidase activity"/>
    <property type="evidence" value="ECO:0007669"/>
    <property type="project" value="UniProtKB-KW"/>
</dbReference>
<evidence type="ECO:0000313" key="3">
    <source>
        <dbReference type="EMBL" id="HEN15810.1"/>
    </source>
</evidence>
<feature type="compositionally biased region" description="Basic and acidic residues" evidence="1">
    <location>
        <begin position="259"/>
        <end position="279"/>
    </location>
</feature>
<dbReference type="EMBL" id="DSOK01000289">
    <property type="protein sequence ID" value="HEN15810.1"/>
    <property type="molecule type" value="Genomic_DNA"/>
</dbReference>
<dbReference type="InterPro" id="IPR008969">
    <property type="entry name" value="CarboxyPept-like_regulatory"/>
</dbReference>
<dbReference type="Pfam" id="PF13620">
    <property type="entry name" value="CarboxypepD_reg"/>
    <property type="match status" value="1"/>
</dbReference>
<dbReference type="NCBIfam" id="NF038403">
    <property type="entry name" value="perm_prefix_1"/>
    <property type="match status" value="1"/>
</dbReference>
<keyword evidence="3" id="KW-0121">Carboxypeptidase</keyword>
<dbReference type="InterPro" id="IPR047928">
    <property type="entry name" value="Perm_prefix_1"/>
</dbReference>
<keyword evidence="2" id="KW-0472">Membrane</keyword>
<keyword evidence="3" id="KW-0378">Hydrolase</keyword>
<gene>
    <name evidence="3" type="ORF">ENQ76_10130</name>
</gene>
<keyword evidence="2" id="KW-0812">Transmembrane</keyword>
<dbReference type="SUPFAM" id="SSF49464">
    <property type="entry name" value="Carboxypeptidase regulatory domain-like"/>
    <property type="match status" value="2"/>
</dbReference>
<comment type="caution">
    <text evidence="3">The sequence shown here is derived from an EMBL/GenBank/DDBJ whole genome shotgun (WGS) entry which is preliminary data.</text>
</comment>
<proteinExistence type="predicted"/>
<evidence type="ECO:0000256" key="1">
    <source>
        <dbReference type="SAM" id="MobiDB-lite"/>
    </source>
</evidence>
<keyword evidence="3" id="KW-0645">Protease</keyword>